<sequence length="187" mass="20985">MDLGSHVFYFPEKSPQITFKVGVSNCQDLDAVLKAFTRCTVIAVAYSPNKNLDDKKHIMKPSLGREGDMNIGNFITLCAKIEGAGFEVIDAESTISDIFVHFPPLFRFYARNRSVDFRPGNSKCKNIGEVQTRFMELTAIVSTCEFREIDGLDYLVLKPTTNLTESKINDIRDSLRIGGFALEDENT</sequence>
<name>A0A9W8LRL9_9FUNG</name>
<evidence type="ECO:0000313" key="1">
    <source>
        <dbReference type="EMBL" id="KAJ2796069.1"/>
    </source>
</evidence>
<dbReference type="OrthoDB" id="10296758at2759"/>
<dbReference type="EMBL" id="JANBUO010002005">
    <property type="protein sequence ID" value="KAJ2796069.1"/>
    <property type="molecule type" value="Genomic_DNA"/>
</dbReference>
<dbReference type="Proteomes" id="UP001140094">
    <property type="component" value="Unassembled WGS sequence"/>
</dbReference>
<protein>
    <submittedName>
        <fullName evidence="1">Uncharacterized protein</fullName>
    </submittedName>
</protein>
<comment type="caution">
    <text evidence="1">The sequence shown here is derived from an EMBL/GenBank/DDBJ whole genome shotgun (WGS) entry which is preliminary data.</text>
</comment>
<organism evidence="1 2">
    <name type="scientific">Coemansia guatemalensis</name>
    <dbReference type="NCBI Taxonomy" id="2761395"/>
    <lineage>
        <taxon>Eukaryota</taxon>
        <taxon>Fungi</taxon>
        <taxon>Fungi incertae sedis</taxon>
        <taxon>Zoopagomycota</taxon>
        <taxon>Kickxellomycotina</taxon>
        <taxon>Kickxellomycetes</taxon>
        <taxon>Kickxellales</taxon>
        <taxon>Kickxellaceae</taxon>
        <taxon>Coemansia</taxon>
    </lineage>
</organism>
<gene>
    <name evidence="1" type="ORF">H4R20_005659</name>
</gene>
<reference evidence="1" key="1">
    <citation type="submission" date="2022-07" db="EMBL/GenBank/DDBJ databases">
        <title>Phylogenomic reconstructions and comparative analyses of Kickxellomycotina fungi.</title>
        <authorList>
            <person name="Reynolds N.K."/>
            <person name="Stajich J.E."/>
            <person name="Barry K."/>
            <person name="Grigoriev I.V."/>
            <person name="Crous P."/>
            <person name="Smith M.E."/>
        </authorList>
    </citation>
    <scope>NUCLEOTIDE SEQUENCE</scope>
    <source>
        <strain evidence="1">NRRL 1565</strain>
    </source>
</reference>
<proteinExistence type="predicted"/>
<dbReference type="AlphaFoldDB" id="A0A9W8LRL9"/>
<accession>A0A9W8LRL9</accession>
<feature type="non-terminal residue" evidence="1">
    <location>
        <position position="187"/>
    </location>
</feature>
<evidence type="ECO:0000313" key="2">
    <source>
        <dbReference type="Proteomes" id="UP001140094"/>
    </source>
</evidence>
<keyword evidence="2" id="KW-1185">Reference proteome</keyword>